<dbReference type="OrthoDB" id="414175at2759"/>
<accession>A0A8K1D7D4</accession>
<comment type="caution">
    <text evidence="1">The sequence shown here is derived from an EMBL/GenBank/DDBJ whole genome shotgun (WGS) entry which is preliminary data.</text>
</comment>
<dbReference type="AlphaFoldDB" id="A0A8K1D7D4"/>
<keyword evidence="2" id="KW-1185">Reference proteome</keyword>
<evidence type="ECO:0000313" key="1">
    <source>
        <dbReference type="EMBL" id="TRZ06575.1"/>
    </source>
</evidence>
<proteinExistence type="predicted"/>
<feature type="non-terminal residue" evidence="1">
    <location>
        <position position="135"/>
    </location>
</feature>
<organism evidence="1 2">
    <name type="scientific">Zosterops borbonicus</name>
    <dbReference type="NCBI Taxonomy" id="364589"/>
    <lineage>
        <taxon>Eukaryota</taxon>
        <taxon>Metazoa</taxon>
        <taxon>Chordata</taxon>
        <taxon>Craniata</taxon>
        <taxon>Vertebrata</taxon>
        <taxon>Euteleostomi</taxon>
        <taxon>Archelosauria</taxon>
        <taxon>Archosauria</taxon>
        <taxon>Dinosauria</taxon>
        <taxon>Saurischia</taxon>
        <taxon>Theropoda</taxon>
        <taxon>Coelurosauria</taxon>
        <taxon>Aves</taxon>
        <taxon>Neognathae</taxon>
        <taxon>Neoaves</taxon>
        <taxon>Telluraves</taxon>
        <taxon>Australaves</taxon>
        <taxon>Passeriformes</taxon>
        <taxon>Sylvioidea</taxon>
        <taxon>Zosteropidae</taxon>
        <taxon>Zosterops</taxon>
    </lineage>
</organism>
<reference evidence="1" key="1">
    <citation type="submission" date="2019-04" db="EMBL/GenBank/DDBJ databases">
        <title>Genome assembly of Zosterops borbonicus 15179.</title>
        <authorList>
            <person name="Leroy T."/>
            <person name="Anselmetti Y."/>
            <person name="Tilak M.-K."/>
            <person name="Nabholz B."/>
        </authorList>
    </citation>
    <scope>NUCLEOTIDE SEQUENCE</scope>
    <source>
        <strain evidence="1">HGM_15179</strain>
        <tissue evidence="1">Muscle</tissue>
    </source>
</reference>
<name>A0A8K1D7D4_9PASS</name>
<dbReference type="EMBL" id="SWJQ01002379">
    <property type="protein sequence ID" value="TRZ06575.1"/>
    <property type="molecule type" value="Genomic_DNA"/>
</dbReference>
<sequence>KMISESSSFIKGVVLEGAFCMLVTLLRHIKVGHGTKEHHHEHHHIQAPNKEDVLNYEGERVELSKSIHHWAAVVPTWSKHCDKAEFYSLENVKVFNSVAINSNDMWTMMRKAYKIMYERYKDEFSWFFLAYPTTF</sequence>
<feature type="non-terminal residue" evidence="1">
    <location>
        <position position="1"/>
    </location>
</feature>
<protein>
    <submittedName>
        <fullName evidence="1">Uncharacterized protein</fullName>
    </submittedName>
</protein>
<dbReference type="Proteomes" id="UP000796761">
    <property type="component" value="Unassembled WGS sequence"/>
</dbReference>
<gene>
    <name evidence="1" type="ORF">HGM15179_020532</name>
</gene>
<evidence type="ECO:0000313" key="2">
    <source>
        <dbReference type="Proteomes" id="UP000796761"/>
    </source>
</evidence>